<protein>
    <submittedName>
        <fullName evidence="1">Uncharacterized protein</fullName>
    </submittedName>
</protein>
<organism evidence="1">
    <name type="scientific">Spongospora subterranea</name>
    <dbReference type="NCBI Taxonomy" id="70186"/>
    <lineage>
        <taxon>Eukaryota</taxon>
        <taxon>Sar</taxon>
        <taxon>Rhizaria</taxon>
        <taxon>Endomyxa</taxon>
        <taxon>Phytomyxea</taxon>
        <taxon>Plasmodiophorida</taxon>
        <taxon>Plasmodiophoridae</taxon>
        <taxon>Spongospora</taxon>
    </lineage>
</organism>
<name>A0A0H5R1P6_9EUKA</name>
<reference evidence="1" key="1">
    <citation type="submission" date="2015-04" db="EMBL/GenBank/DDBJ databases">
        <title>The genome sequence of the plant pathogenic Rhizarian Plasmodiophora brassicae reveals insights in its biotrophic life cycle and the origin of chitin synthesis.</title>
        <authorList>
            <person name="Schwelm A."/>
            <person name="Fogelqvist J."/>
            <person name="Knaust A."/>
            <person name="Julke S."/>
            <person name="Lilja T."/>
            <person name="Dhandapani V."/>
            <person name="Bonilla-Rosso G."/>
            <person name="Karlsson M."/>
            <person name="Shevchenko A."/>
            <person name="Choi S.R."/>
            <person name="Kim H.G."/>
            <person name="Park J.Y."/>
            <person name="Lim Y.P."/>
            <person name="Ludwig-Muller J."/>
            <person name="Dixelius C."/>
        </authorList>
    </citation>
    <scope>NUCLEOTIDE SEQUENCE</scope>
    <source>
        <tissue evidence="1">Potato root galls</tissue>
    </source>
</reference>
<dbReference type="SUPFAM" id="SSF50978">
    <property type="entry name" value="WD40 repeat-like"/>
    <property type="match status" value="1"/>
</dbReference>
<dbReference type="InterPro" id="IPR036322">
    <property type="entry name" value="WD40_repeat_dom_sf"/>
</dbReference>
<accession>A0A0H5R1P6</accession>
<proteinExistence type="predicted"/>
<evidence type="ECO:0000313" key="1">
    <source>
        <dbReference type="EMBL" id="CRZ01729.1"/>
    </source>
</evidence>
<dbReference type="AlphaFoldDB" id="A0A0H5R1P6"/>
<sequence length="361" mass="40483">MCPILLGSLQADLSTDLLHVALLSACLIYADSQSVYEIGLARIQPRLSTTLLGQDRIYIWSDRETYQELLVPVDYLAYCKFGVHHASVSPGGSHIALSGHRGFALFSKVTQKWKISQDLQTLQCTALTWCGEFIIAIGTSDKVLLFTRTGIDIVTPLVELWFPSAVSFVDIDLFPGLMLVSQMSGSQTLYSIQPMLRNRCYPIDECEHVPLADLSTITVHCQMIAEMVIPASTVDVCLVWSYTNSFGNYPKERFETTPSNSWIWPFARTQEFDSNMIPGLDAGVIFLDRNNVLWTVNFGDQTTSDTVQLSPILVCDRVQRFWISPMFGSLDAPPEFYLWTYSVPDGAQARVHLKFLIVIIS</sequence>
<dbReference type="EMBL" id="HACM01001287">
    <property type="protein sequence ID" value="CRZ01729.1"/>
    <property type="molecule type" value="Transcribed_RNA"/>
</dbReference>